<feature type="domain" description="DUF7336" evidence="1">
    <location>
        <begin position="4"/>
        <end position="69"/>
    </location>
</feature>
<organism evidence="2 3">
    <name type="scientific">Sphingobacterium ginsenosidimutans</name>
    <dbReference type="NCBI Taxonomy" id="687845"/>
    <lineage>
        <taxon>Bacteria</taxon>
        <taxon>Pseudomonadati</taxon>
        <taxon>Bacteroidota</taxon>
        <taxon>Sphingobacteriia</taxon>
        <taxon>Sphingobacteriales</taxon>
        <taxon>Sphingobacteriaceae</taxon>
        <taxon>Sphingobacterium</taxon>
    </lineage>
</organism>
<sequence>MKHVYLLWYTYVDETLDGGEDVMLIGVYSSRELAEAALARTSKLRGFSDQIEGFEISPYEVDTDSWKAGFTIV</sequence>
<keyword evidence="3" id="KW-1185">Reference proteome</keyword>
<dbReference type="EMBL" id="BAAAZK010000002">
    <property type="protein sequence ID" value="GAA4168044.1"/>
    <property type="molecule type" value="Genomic_DNA"/>
</dbReference>
<accession>A0ABP7ZQL5</accession>
<dbReference type="Proteomes" id="UP001500167">
    <property type="component" value="Unassembled WGS sequence"/>
</dbReference>
<evidence type="ECO:0000259" key="1">
    <source>
        <dbReference type="Pfam" id="PF24024"/>
    </source>
</evidence>
<evidence type="ECO:0000313" key="3">
    <source>
        <dbReference type="Proteomes" id="UP001500167"/>
    </source>
</evidence>
<comment type="caution">
    <text evidence="2">The sequence shown here is derived from an EMBL/GenBank/DDBJ whole genome shotgun (WGS) entry which is preliminary data.</text>
</comment>
<dbReference type="Pfam" id="PF24024">
    <property type="entry name" value="DUF7336"/>
    <property type="match status" value="1"/>
</dbReference>
<dbReference type="InterPro" id="IPR055760">
    <property type="entry name" value="DUF7336"/>
</dbReference>
<evidence type="ECO:0000313" key="2">
    <source>
        <dbReference type="EMBL" id="GAA4168044.1"/>
    </source>
</evidence>
<proteinExistence type="predicted"/>
<protein>
    <recommendedName>
        <fullName evidence="1">DUF7336 domain-containing protein</fullName>
    </recommendedName>
</protein>
<gene>
    <name evidence="2" type="ORF">GCM10022218_02280</name>
</gene>
<name>A0ABP7ZQL5_9SPHI</name>
<reference evidence="3" key="1">
    <citation type="journal article" date="2019" name="Int. J. Syst. Evol. Microbiol.">
        <title>The Global Catalogue of Microorganisms (GCM) 10K type strain sequencing project: providing services to taxonomists for standard genome sequencing and annotation.</title>
        <authorList>
            <consortium name="The Broad Institute Genomics Platform"/>
            <consortium name="The Broad Institute Genome Sequencing Center for Infectious Disease"/>
            <person name="Wu L."/>
            <person name="Ma J."/>
        </authorList>
    </citation>
    <scope>NUCLEOTIDE SEQUENCE [LARGE SCALE GENOMIC DNA]</scope>
    <source>
        <strain evidence="3">JCM 16722</strain>
    </source>
</reference>
<dbReference type="RefSeq" id="WP_346083738.1">
    <property type="nucleotide sequence ID" value="NZ_BAAAZK010000002.1"/>
</dbReference>